<evidence type="ECO:0000256" key="21">
    <source>
        <dbReference type="ARBA" id="ARBA00079339"/>
    </source>
</evidence>
<keyword evidence="9" id="KW-0949">S-adenosyl-L-methionine</keyword>
<dbReference type="Pfam" id="PF09445">
    <property type="entry name" value="Methyltransf_15"/>
    <property type="match status" value="1"/>
</dbReference>
<dbReference type="AlphaFoldDB" id="A0A6P8XG32"/>
<evidence type="ECO:0000256" key="9">
    <source>
        <dbReference type="ARBA" id="ARBA00022691"/>
    </source>
</evidence>
<evidence type="ECO:0000313" key="24">
    <source>
        <dbReference type="RefSeq" id="XP_034115356.1"/>
    </source>
</evidence>
<evidence type="ECO:0000256" key="13">
    <source>
        <dbReference type="ARBA" id="ARBA00025783"/>
    </source>
</evidence>
<keyword evidence="12" id="KW-0539">Nucleus</keyword>
<keyword evidence="7" id="KW-0489">Methyltransferase</keyword>
<dbReference type="Gene3D" id="3.40.50.150">
    <property type="entry name" value="Vaccinia Virus protein VP39"/>
    <property type="match status" value="1"/>
</dbReference>
<reference evidence="24 25" key="1">
    <citation type="submission" date="2025-04" db="UniProtKB">
        <authorList>
            <consortium name="RefSeq"/>
        </authorList>
    </citation>
    <scope>IDENTIFICATION</scope>
    <source>
        <strain evidence="24 25">15112-1751.03</strain>
        <tissue evidence="24 25">Whole Adult</tissue>
    </source>
</reference>
<evidence type="ECO:0000256" key="20">
    <source>
        <dbReference type="ARBA" id="ARBA00064494"/>
    </source>
</evidence>
<evidence type="ECO:0000256" key="19">
    <source>
        <dbReference type="ARBA" id="ARBA00057179"/>
    </source>
</evidence>
<evidence type="ECO:0000256" key="6">
    <source>
        <dbReference type="ARBA" id="ARBA00022553"/>
    </source>
</evidence>
<dbReference type="Proteomes" id="UP000515160">
    <property type="component" value="Chromosome 2R"/>
</dbReference>
<organism evidence="23 24">
    <name type="scientific">Drosophila albomicans</name>
    <name type="common">Fruit fly</name>
    <dbReference type="NCBI Taxonomy" id="7291"/>
    <lineage>
        <taxon>Eukaryota</taxon>
        <taxon>Metazoa</taxon>
        <taxon>Ecdysozoa</taxon>
        <taxon>Arthropoda</taxon>
        <taxon>Hexapoda</taxon>
        <taxon>Insecta</taxon>
        <taxon>Pterygota</taxon>
        <taxon>Neoptera</taxon>
        <taxon>Endopterygota</taxon>
        <taxon>Diptera</taxon>
        <taxon>Brachycera</taxon>
        <taxon>Muscomorpha</taxon>
        <taxon>Ephydroidea</taxon>
        <taxon>Drosophilidae</taxon>
        <taxon>Drosophila</taxon>
    </lineage>
</organism>
<evidence type="ECO:0000256" key="10">
    <source>
        <dbReference type="ARBA" id="ARBA00023015"/>
    </source>
</evidence>
<evidence type="ECO:0000256" key="18">
    <source>
        <dbReference type="ARBA" id="ARBA00049790"/>
    </source>
</evidence>
<dbReference type="RefSeq" id="XP_051863851.1">
    <property type="nucleotide sequence ID" value="XM_052007891.1"/>
</dbReference>
<keyword evidence="8" id="KW-0808">Transferase</keyword>
<evidence type="ECO:0000256" key="8">
    <source>
        <dbReference type="ARBA" id="ARBA00022679"/>
    </source>
</evidence>
<comment type="subunit">
    <text evidence="20">May form homooligomers. Interacts with CREBBP/CBP, EED/WAIT1, EP300/P300, NCOA6/PRIP, PPARBP/PBP and SMN.</text>
</comment>
<comment type="similarity">
    <text evidence="13">Belongs to the methyltransferase superfamily. Trimethylguanosine synthase family.</text>
</comment>
<comment type="catalytic activity">
    <reaction evidence="17">
        <text>a 5'-end (N(7)-methyl 5'-triphosphoguanosine)-ribonucleoside in snRNA + S-adenosyl-L-methionine = a 5'-end (N(2),N(7)-dimethyl 5'-triphosphoguanosine)-ribonucleoside in snRNA + S-adenosyl-L-homocysteine + H(+)</text>
        <dbReference type="Rhea" id="RHEA:78471"/>
        <dbReference type="Rhea" id="RHEA-COMP:19085"/>
        <dbReference type="Rhea" id="RHEA-COMP:19087"/>
        <dbReference type="ChEBI" id="CHEBI:15378"/>
        <dbReference type="ChEBI" id="CHEBI:57856"/>
        <dbReference type="ChEBI" id="CHEBI:59789"/>
        <dbReference type="ChEBI" id="CHEBI:156461"/>
        <dbReference type="ChEBI" id="CHEBI:172880"/>
    </reaction>
    <physiologicalReaction direction="left-to-right" evidence="17">
        <dbReference type="Rhea" id="RHEA:78472"/>
    </physiologicalReaction>
</comment>
<evidence type="ECO:0000313" key="25">
    <source>
        <dbReference type="RefSeq" id="XP_051863851.1"/>
    </source>
</evidence>
<evidence type="ECO:0000256" key="22">
    <source>
        <dbReference type="ARBA" id="ARBA00081504"/>
    </source>
</evidence>
<comment type="subcellular location">
    <subcellularLocation>
        <location evidence="2">Cytoplasm</location>
    </subcellularLocation>
    <subcellularLocation>
        <location evidence="1">Nucleus</location>
        <location evidence="1">Cajal body</location>
    </subcellularLocation>
    <subcellularLocation>
        <location evidence="3">Nucleus</location>
        <location evidence="3">Nucleolus</location>
    </subcellularLocation>
</comment>
<protein>
    <recommendedName>
        <fullName evidence="4">Trimethylguanosine synthase</fullName>
    </recommendedName>
    <alternativeName>
        <fullName evidence="18">Cap-specific guanine-N(2) methyltransferase</fullName>
    </alternativeName>
    <alternativeName>
        <fullName evidence="21">Nuclear receptor coactivator 6-interacting protein</fullName>
    </alternativeName>
    <alternativeName>
        <fullName evidence="22">PRIP-interacting protein with methyltransferase motif</fullName>
    </alternativeName>
</protein>
<dbReference type="SUPFAM" id="SSF53335">
    <property type="entry name" value="S-adenosyl-L-methionine-dependent methyltransferases"/>
    <property type="match status" value="1"/>
</dbReference>
<keyword evidence="6" id="KW-0597">Phosphoprotein</keyword>
<dbReference type="GO" id="GO:0005730">
    <property type="term" value="C:nucleolus"/>
    <property type="evidence" value="ECO:0007669"/>
    <property type="project" value="UniProtKB-SubCell"/>
</dbReference>
<dbReference type="GO" id="GO:0005737">
    <property type="term" value="C:cytoplasm"/>
    <property type="evidence" value="ECO:0007669"/>
    <property type="project" value="UniProtKB-SubCell"/>
</dbReference>
<dbReference type="GO" id="GO:0015030">
    <property type="term" value="C:Cajal body"/>
    <property type="evidence" value="ECO:0007669"/>
    <property type="project" value="UniProtKB-SubCell"/>
</dbReference>
<sequence length="238" mass="27311">MPKTDQVLHTLQSRGITKKKDQPKSNIPKYLENNPKMMRFWYKRYKLFSRYDQGIELDAESWYSVTPEGVAEEIAQRLACDIVVDAFCGCGGNAIQFAKTCRRVIAIDIDANKLEMAKHNAAIYEVADKIEFIHADFLQFASSTRLRADAVFLSPPWGGTNYSREGYDIEKQLLPVGATKMMQYARRISENVGIYLPRSSIIKQVVALAKEKQHREVDMNFLGSSWVAITAYFWDFKF</sequence>
<comment type="catalytic activity">
    <reaction evidence="14">
        <text>a 5'-end (N(2),N(7)-dimethyl 5'-triphosphoguanosine)-ribonucleoside in snoRNA + S-adenosyl-L-methionine = a 5'-end (N(2),N(2),N(7)-trimethyl 5'-triphosphoguanosine)-ribonucleoside in snoRNA + S-adenosyl-L-homocysteine + H(+)</text>
        <dbReference type="Rhea" id="RHEA:78507"/>
        <dbReference type="Rhea" id="RHEA-COMP:19088"/>
        <dbReference type="Rhea" id="RHEA-COMP:19090"/>
        <dbReference type="ChEBI" id="CHEBI:15378"/>
        <dbReference type="ChEBI" id="CHEBI:57856"/>
        <dbReference type="ChEBI" id="CHEBI:59789"/>
        <dbReference type="ChEBI" id="CHEBI:167623"/>
        <dbReference type="ChEBI" id="CHEBI:172880"/>
    </reaction>
    <physiologicalReaction direction="left-to-right" evidence="14">
        <dbReference type="Rhea" id="RHEA:78508"/>
    </physiologicalReaction>
</comment>
<evidence type="ECO:0000256" key="3">
    <source>
        <dbReference type="ARBA" id="ARBA00004604"/>
    </source>
</evidence>
<evidence type="ECO:0000256" key="1">
    <source>
        <dbReference type="ARBA" id="ARBA00004408"/>
    </source>
</evidence>
<evidence type="ECO:0000256" key="14">
    <source>
        <dbReference type="ARBA" id="ARBA00047418"/>
    </source>
</evidence>
<dbReference type="PANTHER" id="PTHR14741:SF32">
    <property type="entry name" value="TRIMETHYLGUANOSINE SYNTHASE"/>
    <property type="match status" value="1"/>
</dbReference>
<evidence type="ECO:0000256" key="2">
    <source>
        <dbReference type="ARBA" id="ARBA00004496"/>
    </source>
</evidence>
<keyword evidence="5" id="KW-0963">Cytoplasm</keyword>
<evidence type="ECO:0000256" key="11">
    <source>
        <dbReference type="ARBA" id="ARBA00023163"/>
    </source>
</evidence>
<comment type="catalytic activity">
    <reaction evidence="15">
        <text>a 5'-end (N(7)-methyl 5'-triphosphoguanosine)-ribonucleoside in snoRNA + S-adenosyl-L-methionine = a 5'-end (N(2),N(7)-dimethyl 5'-triphosphoguanosine)-ribonucleoside in snoRNA + S-adenosyl-L-homocysteine + H(+)</text>
        <dbReference type="Rhea" id="RHEA:78475"/>
        <dbReference type="Rhea" id="RHEA-COMP:19086"/>
        <dbReference type="Rhea" id="RHEA-COMP:19088"/>
        <dbReference type="ChEBI" id="CHEBI:15378"/>
        <dbReference type="ChEBI" id="CHEBI:57856"/>
        <dbReference type="ChEBI" id="CHEBI:59789"/>
        <dbReference type="ChEBI" id="CHEBI:156461"/>
        <dbReference type="ChEBI" id="CHEBI:172880"/>
    </reaction>
    <physiologicalReaction direction="left-to-right" evidence="15">
        <dbReference type="Rhea" id="RHEA:78476"/>
    </physiologicalReaction>
</comment>
<gene>
    <name evidence="24 25" type="primary">LOC117575311</name>
</gene>
<evidence type="ECO:0000256" key="12">
    <source>
        <dbReference type="ARBA" id="ARBA00023242"/>
    </source>
</evidence>
<dbReference type="OrthoDB" id="194443at2759"/>
<evidence type="ECO:0000256" key="5">
    <source>
        <dbReference type="ARBA" id="ARBA00022490"/>
    </source>
</evidence>
<dbReference type="InterPro" id="IPR029063">
    <property type="entry name" value="SAM-dependent_MTases_sf"/>
</dbReference>
<dbReference type="InterPro" id="IPR019012">
    <property type="entry name" value="RNA_cap_Gua-N2-MeTrfase"/>
</dbReference>
<evidence type="ECO:0000256" key="4">
    <source>
        <dbReference type="ARBA" id="ARBA00018517"/>
    </source>
</evidence>
<name>A0A6P8XG32_DROAB</name>
<evidence type="ECO:0000256" key="7">
    <source>
        <dbReference type="ARBA" id="ARBA00022603"/>
    </source>
</evidence>
<dbReference type="FunFam" id="3.40.50.150:FF:000066">
    <property type="entry name" value="Trimethylguanosine synthase 1"/>
    <property type="match status" value="1"/>
</dbReference>
<dbReference type="GO" id="GO:0071164">
    <property type="term" value="F:RNA cap trimethylguanosine synthase activity"/>
    <property type="evidence" value="ECO:0007669"/>
    <property type="project" value="TreeGrafter"/>
</dbReference>
<evidence type="ECO:0000256" key="15">
    <source>
        <dbReference type="ARBA" id="ARBA00048740"/>
    </source>
</evidence>
<comment type="function">
    <text evidence="19">Catalyzes the 2 serial methylation steps for the conversion of the 7-monomethylguanosine (m(7)G) caps of snRNAs and snoRNAs to a 2,2,7-trimethylguanosine (m(2,2,7)G) cap structure. The enzyme is specific for guanine, and N7 methylation must precede N2 methylation. Hypermethylation of the m7G cap of U snRNAs leads to their concentration in nuclear foci, their colocalization with coilin and the formation of canonical Cajal bodies (CBs). Plays a role in transcriptional regulation.</text>
</comment>
<accession>A0A6P8XG32</accession>
<dbReference type="GeneID" id="117575311"/>
<keyword evidence="11" id="KW-0804">Transcription</keyword>
<evidence type="ECO:0000256" key="17">
    <source>
        <dbReference type="ARBA" id="ARBA00049075"/>
    </source>
</evidence>
<dbReference type="RefSeq" id="XP_034115356.1">
    <property type="nucleotide sequence ID" value="XM_034259465.2"/>
</dbReference>
<dbReference type="CDD" id="cd02440">
    <property type="entry name" value="AdoMet_MTases"/>
    <property type="match status" value="1"/>
</dbReference>
<evidence type="ECO:0000313" key="23">
    <source>
        <dbReference type="Proteomes" id="UP000515160"/>
    </source>
</evidence>
<comment type="catalytic activity">
    <reaction evidence="16">
        <text>a 5'-end (N(2),N(7)-dimethyl 5'-triphosphoguanosine)-ribonucleoside in snRNA + S-adenosyl-L-methionine = a 5'-end (N(2),N(2),N(7)-trimethyl 5'-triphosphoguanosine)-ribonucleoside in snRNA + S-adenosyl-L-homocysteine + H(+)</text>
        <dbReference type="Rhea" id="RHEA:78479"/>
        <dbReference type="Rhea" id="RHEA-COMP:19087"/>
        <dbReference type="Rhea" id="RHEA-COMP:19089"/>
        <dbReference type="ChEBI" id="CHEBI:15378"/>
        <dbReference type="ChEBI" id="CHEBI:57856"/>
        <dbReference type="ChEBI" id="CHEBI:59789"/>
        <dbReference type="ChEBI" id="CHEBI:167623"/>
        <dbReference type="ChEBI" id="CHEBI:172880"/>
    </reaction>
    <physiologicalReaction direction="left-to-right" evidence="16">
        <dbReference type="Rhea" id="RHEA:78480"/>
    </physiologicalReaction>
</comment>
<proteinExistence type="inferred from homology"/>
<keyword evidence="23" id="KW-1185">Reference proteome</keyword>
<keyword evidence="10" id="KW-0805">Transcription regulation</keyword>
<dbReference type="PANTHER" id="PTHR14741">
    <property type="entry name" value="S-ADENOSYLMETHIONINE-DEPENDENT METHYLTRANSFERASE RELATED"/>
    <property type="match status" value="1"/>
</dbReference>
<evidence type="ECO:0000256" key="16">
    <source>
        <dbReference type="ARBA" id="ARBA00048763"/>
    </source>
</evidence>